<sequence>MCTGIVKLLLPCFKWWCRIIGIFMSRFEVFQQLTALIDSAEDHVVCHRVSALWMHQRSAEEYLVISLDSYPSDLVSGCQIHTDVFDGIDG</sequence>
<evidence type="ECO:0000313" key="3">
    <source>
        <dbReference type="Proteomes" id="UP000243686"/>
    </source>
</evidence>
<proteinExistence type="predicted"/>
<keyword evidence="1" id="KW-0732">Signal</keyword>
<accession>A0A1S8WPX7</accession>
<feature type="chain" id="PRO_5012594163" evidence="1">
    <location>
        <begin position="18"/>
        <end position="90"/>
    </location>
</feature>
<organism evidence="2 3">
    <name type="scientific">Opisthorchis viverrini</name>
    <name type="common">Southeast Asian liver fluke</name>
    <dbReference type="NCBI Taxonomy" id="6198"/>
    <lineage>
        <taxon>Eukaryota</taxon>
        <taxon>Metazoa</taxon>
        <taxon>Spiralia</taxon>
        <taxon>Lophotrochozoa</taxon>
        <taxon>Platyhelminthes</taxon>
        <taxon>Trematoda</taxon>
        <taxon>Digenea</taxon>
        <taxon>Opisthorchiida</taxon>
        <taxon>Opisthorchiata</taxon>
        <taxon>Opisthorchiidae</taxon>
        <taxon>Opisthorchis</taxon>
    </lineage>
</organism>
<reference evidence="2 3" key="1">
    <citation type="submission" date="2015-03" db="EMBL/GenBank/DDBJ databases">
        <title>Draft genome of the nematode, Opisthorchis viverrini.</title>
        <authorList>
            <person name="Mitreva M."/>
        </authorList>
    </citation>
    <scope>NUCLEOTIDE SEQUENCE [LARGE SCALE GENOMIC DNA]</scope>
    <source>
        <strain evidence="2">Khon Kaen</strain>
    </source>
</reference>
<evidence type="ECO:0000313" key="2">
    <source>
        <dbReference type="EMBL" id="OON16539.1"/>
    </source>
</evidence>
<name>A0A1S8WPX7_OPIVI</name>
<dbReference type="EMBL" id="KV897166">
    <property type="protein sequence ID" value="OON16539.1"/>
    <property type="molecule type" value="Genomic_DNA"/>
</dbReference>
<dbReference type="Proteomes" id="UP000243686">
    <property type="component" value="Unassembled WGS sequence"/>
</dbReference>
<evidence type="ECO:0000256" key="1">
    <source>
        <dbReference type="SAM" id="SignalP"/>
    </source>
</evidence>
<protein>
    <submittedName>
        <fullName evidence="2">Toxin-antitoxin system, toxin component, RelE domain protein</fullName>
    </submittedName>
</protein>
<keyword evidence="3" id="KW-1185">Reference proteome</keyword>
<feature type="signal peptide" evidence="1">
    <location>
        <begin position="1"/>
        <end position="17"/>
    </location>
</feature>
<dbReference type="AlphaFoldDB" id="A0A1S8WPX7"/>
<gene>
    <name evidence="2" type="ORF">X801_07648</name>
</gene>